<feature type="transmembrane region" description="Helical" evidence="1">
    <location>
        <begin position="21"/>
        <end position="45"/>
    </location>
</feature>
<dbReference type="PANTHER" id="PTHR33530:SF15">
    <property type="entry name" value="OS01G0147100 PROTEIN"/>
    <property type="match status" value="1"/>
</dbReference>
<keyword evidence="3" id="KW-1185">Reference proteome</keyword>
<accession>A0A5J9UF33</accession>
<name>A0A5J9UF33_9POAL</name>
<evidence type="ECO:0000313" key="2">
    <source>
        <dbReference type="EMBL" id="TVU21937.1"/>
    </source>
</evidence>
<keyword evidence="1" id="KW-0812">Transmembrane</keyword>
<dbReference type="InterPro" id="IPR022149">
    <property type="entry name" value="DUF3681"/>
</dbReference>
<dbReference type="Pfam" id="PF12442">
    <property type="entry name" value="DUF3681"/>
    <property type="match status" value="2"/>
</dbReference>
<protein>
    <submittedName>
        <fullName evidence="2">Uncharacterized protein</fullName>
    </submittedName>
</protein>
<feature type="transmembrane region" description="Helical" evidence="1">
    <location>
        <begin position="243"/>
        <end position="267"/>
    </location>
</feature>
<dbReference type="AlphaFoldDB" id="A0A5J9UF33"/>
<dbReference type="Proteomes" id="UP000324897">
    <property type="component" value="Unassembled WGS sequence"/>
</dbReference>
<dbReference type="PANTHER" id="PTHR33530">
    <property type="entry name" value="OS01G0147100 PROTEIN"/>
    <property type="match status" value="1"/>
</dbReference>
<dbReference type="Gramene" id="TVU21937">
    <property type="protein sequence ID" value="TVU21937"/>
    <property type="gene ID" value="EJB05_31608"/>
</dbReference>
<feature type="non-terminal residue" evidence="2">
    <location>
        <position position="1"/>
    </location>
</feature>
<dbReference type="OrthoDB" id="685622at2759"/>
<dbReference type="EMBL" id="RWGY01000026">
    <property type="protein sequence ID" value="TVU21937.1"/>
    <property type="molecule type" value="Genomic_DNA"/>
</dbReference>
<gene>
    <name evidence="2" type="ORF">EJB05_31608</name>
</gene>
<feature type="transmembrane region" description="Helical" evidence="1">
    <location>
        <begin position="207"/>
        <end position="231"/>
    </location>
</feature>
<proteinExistence type="predicted"/>
<keyword evidence="1" id="KW-1133">Transmembrane helix</keyword>
<keyword evidence="1" id="KW-0472">Membrane</keyword>
<comment type="caution">
    <text evidence="2">The sequence shown here is derived from an EMBL/GenBank/DDBJ whole genome shotgun (WGS) entry which is preliminary data.</text>
</comment>
<sequence>MKMAPATSSNKEVGGEAPRPHPVVACFDAGLLGLIALSTAITLAASVSPPPVLDTDAYFFALTGLFFAGVNQLAASVWAAGDGRRQAVGRKLVYASFVVPFIAAVAMSMGSLLHISLGEDGCRRCRSHVLGGNVADDNSNNDSITIVIDSHQLLSAAAVDGRDDADSSAKTQLAKTLSSMGFLTLTMDVATALYTPPQGVLFEGHMLAYYLTLVGIFAAGLVELFTAFCLSNSGQANGRLVSFARALICASVAPLVTIIALGGFSVLMKG</sequence>
<organism evidence="2 3">
    <name type="scientific">Eragrostis curvula</name>
    <name type="common">weeping love grass</name>
    <dbReference type="NCBI Taxonomy" id="38414"/>
    <lineage>
        <taxon>Eukaryota</taxon>
        <taxon>Viridiplantae</taxon>
        <taxon>Streptophyta</taxon>
        <taxon>Embryophyta</taxon>
        <taxon>Tracheophyta</taxon>
        <taxon>Spermatophyta</taxon>
        <taxon>Magnoliopsida</taxon>
        <taxon>Liliopsida</taxon>
        <taxon>Poales</taxon>
        <taxon>Poaceae</taxon>
        <taxon>PACMAD clade</taxon>
        <taxon>Chloridoideae</taxon>
        <taxon>Eragrostideae</taxon>
        <taxon>Eragrostidinae</taxon>
        <taxon>Eragrostis</taxon>
    </lineage>
</organism>
<evidence type="ECO:0000256" key="1">
    <source>
        <dbReference type="SAM" id="Phobius"/>
    </source>
</evidence>
<evidence type="ECO:0000313" key="3">
    <source>
        <dbReference type="Proteomes" id="UP000324897"/>
    </source>
</evidence>
<feature type="transmembrane region" description="Helical" evidence="1">
    <location>
        <begin position="57"/>
        <end position="80"/>
    </location>
</feature>
<reference evidence="2 3" key="1">
    <citation type="journal article" date="2019" name="Sci. Rep.">
        <title>A high-quality genome of Eragrostis curvula grass provides insights into Poaceae evolution and supports new strategies to enhance forage quality.</title>
        <authorList>
            <person name="Carballo J."/>
            <person name="Santos B.A.C.M."/>
            <person name="Zappacosta D."/>
            <person name="Garbus I."/>
            <person name="Selva J.P."/>
            <person name="Gallo C.A."/>
            <person name="Diaz A."/>
            <person name="Albertini E."/>
            <person name="Caccamo M."/>
            <person name="Echenique V."/>
        </authorList>
    </citation>
    <scope>NUCLEOTIDE SEQUENCE [LARGE SCALE GENOMIC DNA]</scope>
    <source>
        <strain evidence="3">cv. Victoria</strain>
        <tissue evidence="2">Leaf</tissue>
    </source>
</reference>
<feature type="transmembrane region" description="Helical" evidence="1">
    <location>
        <begin position="92"/>
        <end position="113"/>
    </location>
</feature>